<proteinExistence type="predicted"/>
<name>F3KYA3_9GAMM</name>
<protein>
    <submittedName>
        <fullName evidence="1">Uncharacterized protein</fullName>
    </submittedName>
</protein>
<keyword evidence="2" id="KW-1185">Reference proteome</keyword>
<organism evidence="1 2">
    <name type="scientific">Aequoribacter fuscus</name>
    <dbReference type="NCBI Taxonomy" id="2518989"/>
    <lineage>
        <taxon>Bacteria</taxon>
        <taxon>Pseudomonadati</taxon>
        <taxon>Pseudomonadota</taxon>
        <taxon>Gammaproteobacteria</taxon>
        <taxon>Cellvibrionales</taxon>
        <taxon>Halieaceae</taxon>
        <taxon>Aequoribacter</taxon>
    </lineage>
</organism>
<gene>
    <name evidence="1" type="ORF">IMCC3088_1271</name>
</gene>
<evidence type="ECO:0000313" key="2">
    <source>
        <dbReference type="Proteomes" id="UP000005615"/>
    </source>
</evidence>
<evidence type="ECO:0000313" key="1">
    <source>
        <dbReference type="EMBL" id="EGG30959.1"/>
    </source>
</evidence>
<dbReference type="EMBL" id="AEIG01000002">
    <property type="protein sequence ID" value="EGG30959.1"/>
    <property type="molecule type" value="Genomic_DNA"/>
</dbReference>
<dbReference type="Proteomes" id="UP000005615">
    <property type="component" value="Unassembled WGS sequence"/>
</dbReference>
<accession>F3KYA3</accession>
<sequence length="43" mass="4880">MRPADQQIEIATVYNRFIASLSDCADSQAPSVSFAPYWCARLW</sequence>
<comment type="caution">
    <text evidence="1">The sequence shown here is derived from an EMBL/GenBank/DDBJ whole genome shotgun (WGS) entry which is preliminary data.</text>
</comment>
<reference evidence="1 2" key="1">
    <citation type="journal article" date="2011" name="J. Bacteriol.">
        <title>Genome sequence of strain IMCC3088, a proteorhodopsin-containing marine bacterium belonging to the OM60/NOR5 clade.</title>
        <authorList>
            <person name="Jang Y."/>
            <person name="Oh H.M."/>
            <person name="Kang I."/>
            <person name="Lee K."/>
            <person name="Yang S.J."/>
            <person name="Cho J.C."/>
        </authorList>
    </citation>
    <scope>NUCLEOTIDE SEQUENCE [LARGE SCALE GENOMIC DNA]</scope>
    <source>
        <strain evidence="1 2">IMCC3088</strain>
    </source>
</reference>
<dbReference type="AlphaFoldDB" id="F3KYA3"/>